<dbReference type="Gene3D" id="1.10.10.10">
    <property type="entry name" value="Winged helix-like DNA-binding domain superfamily/Winged helix DNA-binding domain"/>
    <property type="match status" value="1"/>
</dbReference>
<keyword evidence="7" id="KW-1185">Reference proteome</keyword>
<protein>
    <submittedName>
        <fullName evidence="6">DNA-binding transcriptional regulator, LysR family</fullName>
    </submittedName>
</protein>
<dbReference type="Gene3D" id="3.40.190.290">
    <property type="match status" value="1"/>
</dbReference>
<evidence type="ECO:0000256" key="4">
    <source>
        <dbReference type="ARBA" id="ARBA00023163"/>
    </source>
</evidence>
<proteinExistence type="inferred from homology"/>
<dbReference type="InterPro" id="IPR050950">
    <property type="entry name" value="HTH-type_LysR_regulators"/>
</dbReference>
<dbReference type="SUPFAM" id="SSF53850">
    <property type="entry name" value="Periplasmic binding protein-like II"/>
    <property type="match status" value="1"/>
</dbReference>
<dbReference type="GO" id="GO:0003677">
    <property type="term" value="F:DNA binding"/>
    <property type="evidence" value="ECO:0007669"/>
    <property type="project" value="UniProtKB-KW"/>
</dbReference>
<dbReference type="InterPro" id="IPR036390">
    <property type="entry name" value="WH_DNA-bd_sf"/>
</dbReference>
<evidence type="ECO:0000256" key="3">
    <source>
        <dbReference type="ARBA" id="ARBA00023125"/>
    </source>
</evidence>
<dbReference type="PANTHER" id="PTHR30419">
    <property type="entry name" value="HTH-TYPE TRANSCRIPTIONAL REGULATOR YBHD"/>
    <property type="match status" value="1"/>
</dbReference>
<organism evidence="6 7">
    <name type="scientific">Roseivivax halotolerans</name>
    <dbReference type="NCBI Taxonomy" id="93684"/>
    <lineage>
        <taxon>Bacteria</taxon>
        <taxon>Pseudomonadati</taxon>
        <taxon>Pseudomonadota</taxon>
        <taxon>Alphaproteobacteria</taxon>
        <taxon>Rhodobacterales</taxon>
        <taxon>Roseobacteraceae</taxon>
        <taxon>Roseivivax</taxon>
    </lineage>
</organism>
<evidence type="ECO:0000259" key="5">
    <source>
        <dbReference type="PROSITE" id="PS50931"/>
    </source>
</evidence>
<dbReference type="RefSeq" id="WP_093010071.1">
    <property type="nucleotide sequence ID" value="NZ_FOXV01000003.1"/>
</dbReference>
<dbReference type="PRINTS" id="PR00039">
    <property type="entry name" value="HTHLYSR"/>
</dbReference>
<dbReference type="InterPro" id="IPR005119">
    <property type="entry name" value="LysR_subst-bd"/>
</dbReference>
<dbReference type="PANTHER" id="PTHR30419:SF8">
    <property type="entry name" value="NITROGEN ASSIMILATION TRANSCRIPTIONAL ACTIVATOR-RELATED"/>
    <property type="match status" value="1"/>
</dbReference>
<gene>
    <name evidence="6" type="ORF">SAMN05421853_103374</name>
</gene>
<comment type="similarity">
    <text evidence="1">Belongs to the LysR transcriptional regulatory family.</text>
</comment>
<keyword evidence="2" id="KW-0805">Transcription regulation</keyword>
<evidence type="ECO:0000256" key="2">
    <source>
        <dbReference type="ARBA" id="ARBA00023015"/>
    </source>
</evidence>
<dbReference type="STRING" id="93684.SAMN05421853_103374"/>
<evidence type="ECO:0000313" key="7">
    <source>
        <dbReference type="Proteomes" id="UP000243106"/>
    </source>
</evidence>
<sequence length="312" mass="33658">MTELIRSGLKFSHLRILAALRETGKIGAAAQHAGMTQPAASRLLAQLETMLGTPLYVRHAQGVVLTEAGRTLADQAIATLRDLDRTHQQIGQIASGTRGHVRIGSVTGPSLDLLLPVLREIRVAYPDIQTSVNIDTSDRLAEGLIADELDLYIGRIPDQADARPFAIKTIGPEPISLVVRLDHPLSGRSGLTIDDCLPFDWVMQPPGGLLRRTAEAYLLERGRPLPRRVLGTTSILFTLAHVNETNAIAPLARAVASFFIERGGLGSRLSILPVASDMAVGDYGIVTRTEEALSPAAAQVFDLLGRYSRSKE</sequence>
<dbReference type="InterPro" id="IPR036388">
    <property type="entry name" value="WH-like_DNA-bd_sf"/>
</dbReference>
<feature type="domain" description="HTH lysR-type" evidence="5">
    <location>
        <begin position="9"/>
        <end position="66"/>
    </location>
</feature>
<dbReference type="Pfam" id="PF03466">
    <property type="entry name" value="LysR_substrate"/>
    <property type="match status" value="1"/>
</dbReference>
<dbReference type="EMBL" id="FOXV01000003">
    <property type="protein sequence ID" value="SFQ30897.1"/>
    <property type="molecule type" value="Genomic_DNA"/>
</dbReference>
<reference evidence="7" key="1">
    <citation type="submission" date="2016-10" db="EMBL/GenBank/DDBJ databases">
        <authorList>
            <person name="Varghese N."/>
            <person name="Submissions S."/>
        </authorList>
    </citation>
    <scope>NUCLEOTIDE SEQUENCE [LARGE SCALE GENOMIC DNA]</scope>
    <source>
        <strain evidence="7">JCM 10271</strain>
    </source>
</reference>
<name>A0A1I5XGV8_9RHOB</name>
<dbReference type="PROSITE" id="PS50931">
    <property type="entry name" value="HTH_LYSR"/>
    <property type="match status" value="1"/>
</dbReference>
<dbReference type="GO" id="GO:0003700">
    <property type="term" value="F:DNA-binding transcription factor activity"/>
    <property type="evidence" value="ECO:0007669"/>
    <property type="project" value="InterPro"/>
</dbReference>
<keyword evidence="4" id="KW-0804">Transcription</keyword>
<dbReference type="Proteomes" id="UP000243106">
    <property type="component" value="Unassembled WGS sequence"/>
</dbReference>
<dbReference type="GO" id="GO:0005829">
    <property type="term" value="C:cytosol"/>
    <property type="evidence" value="ECO:0007669"/>
    <property type="project" value="TreeGrafter"/>
</dbReference>
<evidence type="ECO:0000313" key="6">
    <source>
        <dbReference type="EMBL" id="SFQ30897.1"/>
    </source>
</evidence>
<dbReference type="AlphaFoldDB" id="A0A1I5XGV8"/>
<accession>A0A1I5XGV8</accession>
<evidence type="ECO:0000256" key="1">
    <source>
        <dbReference type="ARBA" id="ARBA00009437"/>
    </source>
</evidence>
<dbReference type="Pfam" id="PF00126">
    <property type="entry name" value="HTH_1"/>
    <property type="match status" value="1"/>
</dbReference>
<dbReference type="SUPFAM" id="SSF46785">
    <property type="entry name" value="Winged helix' DNA-binding domain"/>
    <property type="match status" value="1"/>
</dbReference>
<dbReference type="InterPro" id="IPR000847">
    <property type="entry name" value="LysR_HTH_N"/>
</dbReference>
<keyword evidence="3 6" id="KW-0238">DNA-binding</keyword>